<gene>
    <name evidence="2" type="ORF">CPLFYP93_02068</name>
</gene>
<evidence type="ECO:0000313" key="2">
    <source>
        <dbReference type="EMBL" id="VYU35350.1"/>
    </source>
</evidence>
<organism evidence="2">
    <name type="scientific">Clostridium paraputrificum</name>
    <dbReference type="NCBI Taxonomy" id="29363"/>
    <lineage>
        <taxon>Bacteria</taxon>
        <taxon>Bacillati</taxon>
        <taxon>Bacillota</taxon>
        <taxon>Clostridia</taxon>
        <taxon>Eubacteriales</taxon>
        <taxon>Clostridiaceae</taxon>
        <taxon>Clostridium</taxon>
    </lineage>
</organism>
<keyword evidence="1" id="KW-0812">Transmembrane</keyword>
<accession>A0A6N3E2P6</accession>
<name>A0A6N3E2P6_9CLOT</name>
<feature type="transmembrane region" description="Helical" evidence="1">
    <location>
        <begin position="7"/>
        <end position="24"/>
    </location>
</feature>
<keyword evidence="1" id="KW-1133">Transmembrane helix</keyword>
<evidence type="ECO:0000256" key="1">
    <source>
        <dbReference type="SAM" id="Phobius"/>
    </source>
</evidence>
<keyword evidence="1" id="KW-0472">Membrane</keyword>
<protein>
    <submittedName>
        <fullName evidence="2">Uncharacterized protein</fullName>
    </submittedName>
</protein>
<dbReference type="RefSeq" id="WP_156561373.1">
    <property type="nucleotide sequence ID" value="NZ_CACRTV010000050.1"/>
</dbReference>
<reference evidence="2" key="1">
    <citation type="submission" date="2019-11" db="EMBL/GenBank/DDBJ databases">
        <authorList>
            <person name="Feng L."/>
        </authorList>
    </citation>
    <scope>NUCLEOTIDE SEQUENCE</scope>
    <source>
        <strain evidence="2">CParaputrificumLFYP93</strain>
    </source>
</reference>
<dbReference type="EMBL" id="CACRTV010000050">
    <property type="protein sequence ID" value="VYU35350.1"/>
    <property type="molecule type" value="Genomic_DNA"/>
</dbReference>
<proteinExistence type="predicted"/>
<sequence length="127" mass="15014">MKYIKTSIPFILCLLTLPVYIYLYKYSLNGFWILFVLERVLTPFLGKKIENLLDEDLDENLNEEEAISAGKFTIFLIIFCLAAISIFIYILFKYPRLFILIMIGECIDKVLEKIICNIRENRKKRGF</sequence>
<feature type="transmembrane region" description="Helical" evidence="1">
    <location>
        <begin position="72"/>
        <end position="92"/>
    </location>
</feature>
<dbReference type="AlphaFoldDB" id="A0A6N3E2P6"/>